<dbReference type="RefSeq" id="WP_355724828.1">
    <property type="nucleotide sequence ID" value="NZ_JBEXNP010000018.1"/>
</dbReference>
<dbReference type="Proteomes" id="UP001601976">
    <property type="component" value="Unassembled WGS sequence"/>
</dbReference>
<organism evidence="1 2">
    <name type="scientific">Streptomyces flavidovirens</name>
    <dbReference type="NCBI Taxonomy" id="67298"/>
    <lineage>
        <taxon>Bacteria</taxon>
        <taxon>Bacillati</taxon>
        <taxon>Actinomycetota</taxon>
        <taxon>Actinomycetes</taxon>
        <taxon>Kitasatosporales</taxon>
        <taxon>Streptomycetaceae</taxon>
        <taxon>Streptomyces</taxon>
    </lineage>
</organism>
<dbReference type="EMBL" id="JBIAPK010000011">
    <property type="protein sequence ID" value="MFF3342795.1"/>
    <property type="molecule type" value="Genomic_DNA"/>
</dbReference>
<sequence>MEDVALEDPRVLALAKAHQQVVHESVWHRGTAPAWEGLTEAEKMAALIEARDWLRAAGRIGFLAHDL</sequence>
<keyword evidence="2" id="KW-1185">Reference proteome</keyword>
<name>A0ABW6RMK4_9ACTN</name>
<accession>A0ABW6RMK4</accession>
<evidence type="ECO:0000313" key="2">
    <source>
        <dbReference type="Proteomes" id="UP001601976"/>
    </source>
</evidence>
<protein>
    <submittedName>
        <fullName evidence="1">Uncharacterized protein</fullName>
    </submittedName>
</protein>
<evidence type="ECO:0000313" key="1">
    <source>
        <dbReference type="EMBL" id="MFF3342795.1"/>
    </source>
</evidence>
<gene>
    <name evidence="1" type="ORF">ACFYWW_29405</name>
</gene>
<reference evidence="1 2" key="1">
    <citation type="submission" date="2024-10" db="EMBL/GenBank/DDBJ databases">
        <title>The Natural Products Discovery Center: Release of the First 8490 Sequenced Strains for Exploring Actinobacteria Biosynthetic Diversity.</title>
        <authorList>
            <person name="Kalkreuter E."/>
            <person name="Kautsar S.A."/>
            <person name="Yang D."/>
            <person name="Bader C.D."/>
            <person name="Teijaro C.N."/>
            <person name="Fluegel L."/>
            <person name="Davis C.M."/>
            <person name="Simpson J.R."/>
            <person name="Lauterbach L."/>
            <person name="Steele A.D."/>
            <person name="Gui C."/>
            <person name="Meng S."/>
            <person name="Li G."/>
            <person name="Viehrig K."/>
            <person name="Ye F."/>
            <person name="Su P."/>
            <person name="Kiefer A.F."/>
            <person name="Nichols A."/>
            <person name="Cepeda A.J."/>
            <person name="Yan W."/>
            <person name="Fan B."/>
            <person name="Jiang Y."/>
            <person name="Adhikari A."/>
            <person name="Zheng C.-J."/>
            <person name="Schuster L."/>
            <person name="Cowan T.M."/>
            <person name="Smanski M.J."/>
            <person name="Chevrette M.G."/>
            <person name="De Carvalho L.P.S."/>
            <person name="Shen B."/>
        </authorList>
    </citation>
    <scope>NUCLEOTIDE SEQUENCE [LARGE SCALE GENOMIC DNA]</scope>
    <source>
        <strain evidence="1 2">NPDC003029</strain>
    </source>
</reference>
<proteinExistence type="predicted"/>
<comment type="caution">
    <text evidence="1">The sequence shown here is derived from an EMBL/GenBank/DDBJ whole genome shotgun (WGS) entry which is preliminary data.</text>
</comment>